<accession>A0A5D3BUK2</accession>
<evidence type="ECO:0000313" key="2">
    <source>
        <dbReference type="EMBL" id="TYK03157.1"/>
    </source>
</evidence>
<reference evidence="2 3" key="1">
    <citation type="submission" date="2019-08" db="EMBL/GenBank/DDBJ databases">
        <title>Draft genome sequences of two oriental melons (Cucumis melo L. var makuwa).</title>
        <authorList>
            <person name="Kwon S.-Y."/>
        </authorList>
    </citation>
    <scope>NUCLEOTIDE SEQUENCE [LARGE SCALE GENOMIC DNA]</scope>
    <source>
        <strain evidence="3">cv. Chang Bougi</strain>
        <tissue evidence="2">Leaf</tissue>
    </source>
</reference>
<dbReference type="Proteomes" id="UP000321947">
    <property type="component" value="Unassembled WGS sequence"/>
</dbReference>
<evidence type="ECO:0000259" key="1">
    <source>
        <dbReference type="Pfam" id="PF07727"/>
    </source>
</evidence>
<dbReference type="AlphaFoldDB" id="A0A5D3BUK2"/>
<gene>
    <name evidence="2" type="ORF">E5676_scaffold11G00330</name>
</gene>
<dbReference type="PANTHER" id="PTHR11439:SF509">
    <property type="entry name" value="RNA-DIRECTED DNA POLYMERASE"/>
    <property type="match status" value="1"/>
</dbReference>
<protein>
    <submittedName>
        <fullName evidence="2">Putative gag-pol polyprotein</fullName>
    </submittedName>
</protein>
<proteinExistence type="predicted"/>
<feature type="domain" description="Reverse transcriptase Ty1/copia-type" evidence="1">
    <location>
        <begin position="44"/>
        <end position="120"/>
    </location>
</feature>
<dbReference type="EMBL" id="SSTD01015294">
    <property type="protein sequence ID" value="TYK03157.1"/>
    <property type="molecule type" value="Genomic_DNA"/>
</dbReference>
<dbReference type="PANTHER" id="PTHR11439">
    <property type="entry name" value="GAG-POL-RELATED RETROTRANSPOSON"/>
    <property type="match status" value="1"/>
</dbReference>
<dbReference type="Pfam" id="PF07727">
    <property type="entry name" value="RVT_2"/>
    <property type="match status" value="1"/>
</dbReference>
<comment type="caution">
    <text evidence="2">The sequence shown here is derived from an EMBL/GenBank/DDBJ whole genome shotgun (WGS) entry which is preliminary data.</text>
</comment>
<dbReference type="InterPro" id="IPR013103">
    <property type="entry name" value="RVT_2"/>
</dbReference>
<sequence length="267" mass="29877">METINVVINDFESNVNQFNIEDDETHVTPDVTSTPLDEMPKGNVTKNKALLVAQGYAQVEGVDFDETFAPVATLQAIRLLLSISCFQKFKLFQMDIKSAFLDGYLNEEVYVAQPRGGETDKTLFINRTNTDLIIAQIYVDDITFGGFPKTLIKQRSEDMFISQEKYAKNLVKKFGLDQSQYKRAPAVTHAKITKDTVGTAVDHKLYRSMIGSLLHLTTSRPNIAYGVGLCARYQSDPHWAGSSDDQKSTSSGCFFLGNNLVSWFSKK</sequence>
<name>A0A5D3BUK2_CUCMM</name>
<evidence type="ECO:0000313" key="3">
    <source>
        <dbReference type="Proteomes" id="UP000321947"/>
    </source>
</evidence>
<organism evidence="2 3">
    <name type="scientific">Cucumis melo var. makuwa</name>
    <name type="common">Oriental melon</name>
    <dbReference type="NCBI Taxonomy" id="1194695"/>
    <lineage>
        <taxon>Eukaryota</taxon>
        <taxon>Viridiplantae</taxon>
        <taxon>Streptophyta</taxon>
        <taxon>Embryophyta</taxon>
        <taxon>Tracheophyta</taxon>
        <taxon>Spermatophyta</taxon>
        <taxon>Magnoliopsida</taxon>
        <taxon>eudicotyledons</taxon>
        <taxon>Gunneridae</taxon>
        <taxon>Pentapetalae</taxon>
        <taxon>rosids</taxon>
        <taxon>fabids</taxon>
        <taxon>Cucurbitales</taxon>
        <taxon>Cucurbitaceae</taxon>
        <taxon>Benincaseae</taxon>
        <taxon>Cucumis</taxon>
    </lineage>
</organism>